<sequence length="249" mass="25065">MRAGFVDELVSEGVEPWLEVPSVPPPGASASDARAPGVRGVLLSACDPAAAARACDELLPCGGLVAVPPPDPGYGAAAGLVAELGRANLLVALPATPAGLHTGARLLGEGTGVHTGPVCGLPAYGAVLDSWLSGLERAQDRGLDLAAIPSYAGVPIRELGGEAIGTARLLYARQDRTLGTERWRALAVDGARPQRLMWTSLGPGAAALPSLVGWGTAAALPGLAAVPRLHGDTLTTPGQPPLDRGRAGT</sequence>
<accession>A0AAU2JQM7</accession>
<proteinExistence type="predicted"/>
<name>A0AAU2JQM7_9ACTN</name>
<gene>
    <name evidence="1" type="ORF">OG327_18100</name>
</gene>
<dbReference type="InterPro" id="IPR013785">
    <property type="entry name" value="Aldolase_TIM"/>
</dbReference>
<evidence type="ECO:0000313" key="1">
    <source>
        <dbReference type="EMBL" id="WTU75072.1"/>
    </source>
</evidence>
<organism evidence="1">
    <name type="scientific">Streptomyces sp. NBC_00049</name>
    <dbReference type="NCBI Taxonomy" id="2903617"/>
    <lineage>
        <taxon>Bacteria</taxon>
        <taxon>Bacillati</taxon>
        <taxon>Actinomycetota</taxon>
        <taxon>Actinomycetes</taxon>
        <taxon>Kitasatosporales</taxon>
        <taxon>Streptomycetaceae</taxon>
        <taxon>Streptomyces</taxon>
    </lineage>
</organism>
<dbReference type="AlphaFoldDB" id="A0AAU2JQM7"/>
<dbReference type="EMBL" id="CP108264">
    <property type="protein sequence ID" value="WTU75072.1"/>
    <property type="molecule type" value="Genomic_DNA"/>
</dbReference>
<reference evidence="1" key="1">
    <citation type="submission" date="2022-10" db="EMBL/GenBank/DDBJ databases">
        <title>The complete genomes of actinobacterial strains from the NBC collection.</title>
        <authorList>
            <person name="Joergensen T.S."/>
            <person name="Alvarez Arevalo M."/>
            <person name="Sterndorff E.B."/>
            <person name="Faurdal D."/>
            <person name="Vuksanovic O."/>
            <person name="Mourched A.-S."/>
            <person name="Charusanti P."/>
            <person name="Shaw S."/>
            <person name="Blin K."/>
            <person name="Weber T."/>
        </authorList>
    </citation>
    <scope>NUCLEOTIDE SEQUENCE</scope>
    <source>
        <strain evidence="1">NBC_00049</strain>
    </source>
</reference>
<protein>
    <submittedName>
        <fullName evidence="1">Uncharacterized protein</fullName>
    </submittedName>
</protein>
<dbReference type="Gene3D" id="3.20.20.70">
    <property type="entry name" value="Aldolase class I"/>
    <property type="match status" value="1"/>
</dbReference>